<evidence type="ECO:0000313" key="4">
    <source>
        <dbReference type="Proteomes" id="UP001054252"/>
    </source>
</evidence>
<dbReference type="Proteomes" id="UP001054252">
    <property type="component" value="Unassembled WGS sequence"/>
</dbReference>
<name>A0AAV5IU07_9ROSI</name>
<dbReference type="EMBL" id="BPVZ01000023">
    <property type="protein sequence ID" value="GKV05316.1"/>
    <property type="molecule type" value="Genomic_DNA"/>
</dbReference>
<keyword evidence="4" id="KW-1185">Reference proteome</keyword>
<evidence type="ECO:0000256" key="1">
    <source>
        <dbReference type="SAM" id="Coils"/>
    </source>
</evidence>
<feature type="coiled-coil region" evidence="1">
    <location>
        <begin position="381"/>
        <end position="457"/>
    </location>
</feature>
<sequence>MSSEETLSDGRVRGRVEGAESRDLGVPSNILEREDGREPCFNPEEEVVSEVAGYETTLENRGSLAHLVENYGVPGRVLVKPAGSREGVFRPGGPLDASLLPLPGDWVAVPFPIPVGVVVVGLWSGANASHPQCREYFYVLNAGSGREKGWYYFTGRLANKQKRGLFSAGSSSINGWKDKFFFADDTEWDKTDAEVEHLSRWKVKGLNLNEYSLTSGEIEDVEELEKGGRDEQVFGCSRWSWNSKEGERKERRGEVTVAEEGPIVAKRKRLEQQEAVEEISEPEPVTAPLRLEGTSSASAVEFAAALREQGYIRAPTTSFYDSGMRSTAKRFINAYFPEVDRQRAKDEVAARGSVGVVRQALEAVNLVNALANEHHESLKERSQMKKENAELVKKSEAAEAEVARLKAEMEELRKENATLKKDSEILYQKRKICEVELERREKEVEEAGKVVAELELKVHNSVEEHVEGFLRSSTFEDIVNLYRLPTAIVTFSNCWKKVKLQYPAVDVTKITFGEQEGEVEENGESSTTDFCPEVTLKWEKDSWGQTILPPKFSFEFVVVGEEDEGDEVIEGAERPAEGADQPSQPADNLEQPAASPSQTVD</sequence>
<organism evidence="3 4">
    <name type="scientific">Rubroshorea leprosula</name>
    <dbReference type="NCBI Taxonomy" id="152421"/>
    <lineage>
        <taxon>Eukaryota</taxon>
        <taxon>Viridiplantae</taxon>
        <taxon>Streptophyta</taxon>
        <taxon>Embryophyta</taxon>
        <taxon>Tracheophyta</taxon>
        <taxon>Spermatophyta</taxon>
        <taxon>Magnoliopsida</taxon>
        <taxon>eudicotyledons</taxon>
        <taxon>Gunneridae</taxon>
        <taxon>Pentapetalae</taxon>
        <taxon>rosids</taxon>
        <taxon>malvids</taxon>
        <taxon>Malvales</taxon>
        <taxon>Dipterocarpaceae</taxon>
        <taxon>Rubroshorea</taxon>
    </lineage>
</organism>
<comment type="caution">
    <text evidence="3">The sequence shown here is derived from an EMBL/GenBank/DDBJ whole genome shotgun (WGS) entry which is preliminary data.</text>
</comment>
<reference evidence="3 4" key="1">
    <citation type="journal article" date="2021" name="Commun. Biol.">
        <title>The genome of Shorea leprosula (Dipterocarpaceae) highlights the ecological relevance of drought in aseasonal tropical rainforests.</title>
        <authorList>
            <person name="Ng K.K.S."/>
            <person name="Kobayashi M.J."/>
            <person name="Fawcett J.A."/>
            <person name="Hatakeyama M."/>
            <person name="Paape T."/>
            <person name="Ng C.H."/>
            <person name="Ang C.C."/>
            <person name="Tnah L.H."/>
            <person name="Lee C.T."/>
            <person name="Nishiyama T."/>
            <person name="Sese J."/>
            <person name="O'Brien M.J."/>
            <person name="Copetti D."/>
            <person name="Mohd Noor M.I."/>
            <person name="Ong R.C."/>
            <person name="Putra M."/>
            <person name="Sireger I.Z."/>
            <person name="Indrioko S."/>
            <person name="Kosugi Y."/>
            <person name="Izuno A."/>
            <person name="Isagi Y."/>
            <person name="Lee S.L."/>
            <person name="Shimizu K.K."/>
        </authorList>
    </citation>
    <scope>NUCLEOTIDE SEQUENCE [LARGE SCALE GENOMIC DNA]</scope>
    <source>
        <strain evidence="3">214</strain>
    </source>
</reference>
<feature type="compositionally biased region" description="Basic and acidic residues" evidence="2">
    <location>
        <begin position="8"/>
        <end position="23"/>
    </location>
</feature>
<gene>
    <name evidence="3" type="ORF">SLEP1_g17344</name>
</gene>
<protein>
    <submittedName>
        <fullName evidence="3">Uncharacterized protein</fullName>
    </submittedName>
</protein>
<feature type="region of interest" description="Disordered" evidence="2">
    <location>
        <begin position="1"/>
        <end position="39"/>
    </location>
</feature>
<evidence type="ECO:0000313" key="3">
    <source>
        <dbReference type="EMBL" id="GKV05316.1"/>
    </source>
</evidence>
<dbReference type="AlphaFoldDB" id="A0AAV5IU07"/>
<keyword evidence="1" id="KW-0175">Coiled coil</keyword>
<accession>A0AAV5IU07</accession>
<evidence type="ECO:0000256" key="2">
    <source>
        <dbReference type="SAM" id="MobiDB-lite"/>
    </source>
</evidence>
<feature type="region of interest" description="Disordered" evidence="2">
    <location>
        <begin position="563"/>
        <end position="601"/>
    </location>
</feature>
<proteinExistence type="predicted"/>